<feature type="non-terminal residue" evidence="1">
    <location>
        <position position="1"/>
    </location>
</feature>
<dbReference type="Proteomes" id="UP000265520">
    <property type="component" value="Unassembled WGS sequence"/>
</dbReference>
<name>A0A392PSA8_9FABA</name>
<dbReference type="AlphaFoldDB" id="A0A392PSA8"/>
<reference evidence="1 2" key="1">
    <citation type="journal article" date="2018" name="Front. Plant Sci.">
        <title>Red Clover (Trifolium pratense) and Zigzag Clover (T. medium) - A Picture of Genomic Similarities and Differences.</title>
        <authorList>
            <person name="Dluhosova J."/>
            <person name="Istvanek J."/>
            <person name="Nedelnik J."/>
            <person name="Repkova J."/>
        </authorList>
    </citation>
    <scope>NUCLEOTIDE SEQUENCE [LARGE SCALE GENOMIC DNA]</scope>
    <source>
        <strain evidence="2">cv. 10/8</strain>
        <tissue evidence="1">Leaf</tissue>
    </source>
</reference>
<evidence type="ECO:0000313" key="1">
    <source>
        <dbReference type="EMBL" id="MCI14379.1"/>
    </source>
</evidence>
<sequence>LSIQGAGRILHRTISSDTTVESRGGKLGIIHIGLKNNPTTMRDCTHTCHNNNPQALIPLLGHEGAAEESSTLGS</sequence>
<dbReference type="EMBL" id="LXQA010092172">
    <property type="protein sequence ID" value="MCI14379.1"/>
    <property type="molecule type" value="Genomic_DNA"/>
</dbReference>
<protein>
    <submittedName>
        <fullName evidence="1">Uncharacterized protein</fullName>
    </submittedName>
</protein>
<keyword evidence="2" id="KW-1185">Reference proteome</keyword>
<proteinExistence type="predicted"/>
<comment type="caution">
    <text evidence="1">The sequence shown here is derived from an EMBL/GenBank/DDBJ whole genome shotgun (WGS) entry which is preliminary data.</text>
</comment>
<evidence type="ECO:0000313" key="2">
    <source>
        <dbReference type="Proteomes" id="UP000265520"/>
    </source>
</evidence>
<organism evidence="1 2">
    <name type="scientific">Trifolium medium</name>
    <dbReference type="NCBI Taxonomy" id="97028"/>
    <lineage>
        <taxon>Eukaryota</taxon>
        <taxon>Viridiplantae</taxon>
        <taxon>Streptophyta</taxon>
        <taxon>Embryophyta</taxon>
        <taxon>Tracheophyta</taxon>
        <taxon>Spermatophyta</taxon>
        <taxon>Magnoliopsida</taxon>
        <taxon>eudicotyledons</taxon>
        <taxon>Gunneridae</taxon>
        <taxon>Pentapetalae</taxon>
        <taxon>rosids</taxon>
        <taxon>fabids</taxon>
        <taxon>Fabales</taxon>
        <taxon>Fabaceae</taxon>
        <taxon>Papilionoideae</taxon>
        <taxon>50 kb inversion clade</taxon>
        <taxon>NPAAA clade</taxon>
        <taxon>Hologalegina</taxon>
        <taxon>IRL clade</taxon>
        <taxon>Trifolieae</taxon>
        <taxon>Trifolium</taxon>
    </lineage>
</organism>
<accession>A0A392PSA8</accession>